<dbReference type="NCBIfam" id="TIGR01444">
    <property type="entry name" value="fkbM_fam"/>
    <property type="match status" value="1"/>
</dbReference>
<evidence type="ECO:0000313" key="2">
    <source>
        <dbReference type="EMBL" id="MEF3364959.1"/>
    </source>
</evidence>
<dbReference type="InterPro" id="IPR029063">
    <property type="entry name" value="SAM-dependent_MTases_sf"/>
</dbReference>
<dbReference type="GO" id="GO:0008168">
    <property type="term" value="F:methyltransferase activity"/>
    <property type="evidence" value="ECO:0007669"/>
    <property type="project" value="UniProtKB-KW"/>
</dbReference>
<dbReference type="Gene3D" id="3.40.50.150">
    <property type="entry name" value="Vaccinia Virus protein VP39"/>
    <property type="match status" value="1"/>
</dbReference>
<accession>A0ABU7XCU4</accession>
<feature type="domain" description="Methyltransferase FkbM" evidence="1">
    <location>
        <begin position="56"/>
        <end position="220"/>
    </location>
</feature>
<dbReference type="InterPro" id="IPR053202">
    <property type="entry name" value="EGF_Rcpt_Signaling_Reg"/>
</dbReference>
<proteinExistence type="predicted"/>
<dbReference type="Proteomes" id="UP001350748">
    <property type="component" value="Unassembled WGS sequence"/>
</dbReference>
<protein>
    <submittedName>
        <fullName evidence="2">FkbM family methyltransferase</fullName>
    </submittedName>
</protein>
<organism evidence="2 3">
    <name type="scientific">Methylocystis borbori</name>
    <dbReference type="NCBI Taxonomy" id="3118750"/>
    <lineage>
        <taxon>Bacteria</taxon>
        <taxon>Pseudomonadati</taxon>
        <taxon>Pseudomonadota</taxon>
        <taxon>Alphaproteobacteria</taxon>
        <taxon>Hyphomicrobiales</taxon>
        <taxon>Methylocystaceae</taxon>
        <taxon>Methylocystis</taxon>
    </lineage>
</organism>
<dbReference type="RefSeq" id="WP_332079842.1">
    <property type="nucleotide sequence ID" value="NZ_JAZHYN010000001.1"/>
</dbReference>
<dbReference type="EMBL" id="JAZHYN010000001">
    <property type="protein sequence ID" value="MEF3364959.1"/>
    <property type="molecule type" value="Genomic_DNA"/>
</dbReference>
<keyword evidence="3" id="KW-1185">Reference proteome</keyword>
<evidence type="ECO:0000259" key="1">
    <source>
        <dbReference type="Pfam" id="PF05050"/>
    </source>
</evidence>
<comment type="caution">
    <text evidence="2">The sequence shown here is derived from an EMBL/GenBank/DDBJ whole genome shotgun (WGS) entry which is preliminary data.</text>
</comment>
<dbReference type="PANTHER" id="PTHR34009:SF2">
    <property type="entry name" value="PROTEIN STAR"/>
    <property type="match status" value="1"/>
</dbReference>
<reference evidence="2 3" key="1">
    <citation type="submission" date="2024-02" db="EMBL/GenBank/DDBJ databases">
        <authorList>
            <person name="Grouzdev D."/>
        </authorList>
    </citation>
    <scope>NUCLEOTIDE SEQUENCE [LARGE SCALE GENOMIC DNA]</scope>
    <source>
        <strain evidence="2 3">9N</strain>
    </source>
</reference>
<keyword evidence="2" id="KW-0808">Transferase</keyword>
<gene>
    <name evidence="2" type="ORF">V3H18_00260</name>
</gene>
<keyword evidence="2" id="KW-0489">Methyltransferase</keyword>
<dbReference type="PANTHER" id="PTHR34009">
    <property type="entry name" value="PROTEIN STAR"/>
    <property type="match status" value="1"/>
</dbReference>
<name>A0ABU7XCU4_9HYPH</name>
<dbReference type="GO" id="GO:0032259">
    <property type="term" value="P:methylation"/>
    <property type="evidence" value="ECO:0007669"/>
    <property type="project" value="UniProtKB-KW"/>
</dbReference>
<evidence type="ECO:0000313" key="3">
    <source>
        <dbReference type="Proteomes" id="UP001350748"/>
    </source>
</evidence>
<dbReference type="SUPFAM" id="SSF53335">
    <property type="entry name" value="S-adenosyl-L-methionine-dependent methyltransferases"/>
    <property type="match status" value="1"/>
</dbReference>
<sequence length="249" mass="28065">MSLTFRDMGLAIVRAIPSLERVARRLYTWLPHAFHDTPAKRLRAFFAGESDVAFIQIGAYDGVAGDPVRPILLDSPGWRGVLVEPQPGAYARLIQNYAHQTDRLVFLNAAISTSRGERLLFRIEDADVERLALPDWAGEIASLDESHLTRHFPHANITQICVKTLLFADVASNFADGRVDAVIMDVEGHERPILENIEFDRHRVRFILFEHKHMNVAEKSLVADLLGRRGFALKEYGRDTVAWRKSAAA</sequence>
<dbReference type="InterPro" id="IPR006342">
    <property type="entry name" value="FkbM_mtfrase"/>
</dbReference>
<dbReference type="Pfam" id="PF05050">
    <property type="entry name" value="Methyltransf_21"/>
    <property type="match status" value="1"/>
</dbReference>